<evidence type="ECO:0000256" key="1">
    <source>
        <dbReference type="SAM" id="Phobius"/>
    </source>
</evidence>
<dbReference type="KEGG" id="beq:BEWA_046740"/>
<reference evidence="2 3" key="1">
    <citation type="journal article" date="2012" name="BMC Genomics">
        <title>Comparative genomic analysis and phylogenetic position of Theileria equi.</title>
        <authorList>
            <person name="Kappmeyer L.S."/>
            <person name="Thiagarajan M."/>
            <person name="Herndon D.R."/>
            <person name="Ramsay J.D."/>
            <person name="Caler E."/>
            <person name="Djikeng A."/>
            <person name="Gillespie J.J."/>
            <person name="Lau A.O."/>
            <person name="Roalson E.H."/>
            <person name="Silva J.C."/>
            <person name="Silva M.G."/>
            <person name="Suarez C.E."/>
            <person name="Ueti M.W."/>
            <person name="Nene V.M."/>
            <person name="Mealey R.H."/>
            <person name="Knowles D.P."/>
            <person name="Brayton K.A."/>
        </authorList>
    </citation>
    <scope>NUCLEOTIDE SEQUENCE [LARGE SCALE GENOMIC DNA]</scope>
    <source>
        <strain evidence="2 3">WA</strain>
    </source>
</reference>
<protein>
    <submittedName>
        <fullName evidence="2">Uncharacterized protein</fullName>
    </submittedName>
</protein>
<keyword evidence="3" id="KW-1185">Reference proteome</keyword>
<sequence>MGNSATFLPVTVDISEGYPDLVYGEHDDGNKHAVRVDITLNDPPSYFRVQHTVNVEYGSDIVHYINRIVHRGKRQSGLPTHLYDFCGVDVYYFGFDAIFETPLMVRLRHRRNIDKDEYYVKNEYGNYWIKEPSLTPRNYIHRLDQECSFRHNCLLLYISNYYPYNVSSKGRQIRVRVESDFRDRGNFGYERYMHATGSPFTVFRLRDRENLQYGLSLPLERVSAVHVFMPDCGLRVALLICMESDERGPLWFERIDMNNSWKEATLDAPAGIGDKTGIKKLMDRIAGRLNLQTCKATMNDVIPYGYKSGLIIDISKNLNNVSEYFISGSSGWVHIKSIEPNDTFPYGFVGVKHKSRDFGHFGIKSVFYRDKEITGDLAINPQDVYIMANVYYYLRDTDQNFPLLIELQRWDGAYTYYANTGDLTWKTVSRNVGSRMGYVSFQHELYRAYDLMHPGDEKDRIHRIISILSLIFGFSFGFYECYNLIMKPQRSIIAWLLDWVTHIYHWI</sequence>
<gene>
    <name evidence="2" type="ORF">BEWA_046740</name>
</gene>
<feature type="transmembrane region" description="Helical" evidence="1">
    <location>
        <begin position="464"/>
        <end position="482"/>
    </location>
</feature>
<dbReference type="AlphaFoldDB" id="L1LAC4"/>
<keyword evidence="1" id="KW-0812">Transmembrane</keyword>
<name>L1LAC4_THEEQ</name>
<proteinExistence type="predicted"/>
<evidence type="ECO:0000313" key="2">
    <source>
        <dbReference type="EMBL" id="EKX72210.1"/>
    </source>
</evidence>
<keyword evidence="1" id="KW-1133">Transmembrane helix</keyword>
<dbReference type="Proteomes" id="UP000031512">
    <property type="component" value="Unassembled WGS sequence"/>
</dbReference>
<comment type="caution">
    <text evidence="2">The sequence shown here is derived from an EMBL/GenBank/DDBJ whole genome shotgun (WGS) entry which is preliminary data.</text>
</comment>
<dbReference type="VEuPathDB" id="PiroplasmaDB:BEWA_046740"/>
<dbReference type="EMBL" id="ACOU01000007">
    <property type="protein sequence ID" value="EKX72210.1"/>
    <property type="molecule type" value="Genomic_DNA"/>
</dbReference>
<dbReference type="GeneID" id="15804223"/>
<dbReference type="RefSeq" id="XP_004831662.1">
    <property type="nucleotide sequence ID" value="XM_004831605.1"/>
</dbReference>
<organism evidence="2 3">
    <name type="scientific">Theileria equi strain WA</name>
    <dbReference type="NCBI Taxonomy" id="1537102"/>
    <lineage>
        <taxon>Eukaryota</taxon>
        <taxon>Sar</taxon>
        <taxon>Alveolata</taxon>
        <taxon>Apicomplexa</taxon>
        <taxon>Aconoidasida</taxon>
        <taxon>Piroplasmida</taxon>
        <taxon>Theileriidae</taxon>
        <taxon>Theileria</taxon>
    </lineage>
</organism>
<keyword evidence="1" id="KW-0472">Membrane</keyword>
<accession>L1LAC4</accession>
<evidence type="ECO:0000313" key="3">
    <source>
        <dbReference type="Proteomes" id="UP000031512"/>
    </source>
</evidence>